<dbReference type="EMBL" id="JAKJPO010000003">
    <property type="protein sequence ID" value="MCF7221370.1"/>
    <property type="molecule type" value="Genomic_DNA"/>
</dbReference>
<evidence type="ECO:0000313" key="2">
    <source>
        <dbReference type="EMBL" id="MCF7221370.1"/>
    </source>
</evidence>
<dbReference type="InterPro" id="IPR007569">
    <property type="entry name" value="DUF559"/>
</dbReference>
<proteinExistence type="predicted"/>
<evidence type="ECO:0000313" key="3">
    <source>
        <dbReference type="Proteomes" id="UP001430796"/>
    </source>
</evidence>
<comment type="caution">
    <text evidence="2">The sequence shown here is derived from an EMBL/GenBank/DDBJ whole genome shotgun (WGS) entry which is preliminary data.</text>
</comment>
<reference evidence="3" key="1">
    <citation type="submission" date="2022-01" db="EMBL/GenBank/DDBJ databases">
        <title>Lysobacter chinensis sp. nov., a bacterium isolated from cow dung compost.</title>
        <authorList>
            <person name="Zhou L.Y."/>
        </authorList>
    </citation>
    <scope>NUCLEOTIDE SEQUENCE [LARGE SCALE GENOMIC DNA]</scope>
    <source>
        <strain evidence="3">TLK-CK17</strain>
    </source>
</reference>
<protein>
    <submittedName>
        <fullName evidence="2">DUF559 domain-containing protein</fullName>
    </submittedName>
</protein>
<dbReference type="SUPFAM" id="SSF52980">
    <property type="entry name" value="Restriction endonuclease-like"/>
    <property type="match status" value="1"/>
</dbReference>
<gene>
    <name evidence="2" type="ORF">L3V18_06135</name>
</gene>
<organism evidence="2 3">
    <name type="scientific">Marilutibacter chinensis</name>
    <dbReference type="NCBI Taxonomy" id="2912247"/>
    <lineage>
        <taxon>Bacteria</taxon>
        <taxon>Pseudomonadati</taxon>
        <taxon>Pseudomonadota</taxon>
        <taxon>Gammaproteobacteria</taxon>
        <taxon>Lysobacterales</taxon>
        <taxon>Lysobacteraceae</taxon>
        <taxon>Marilutibacter</taxon>
    </lineage>
</organism>
<dbReference type="InterPro" id="IPR011335">
    <property type="entry name" value="Restrct_endonuc-II-like"/>
</dbReference>
<dbReference type="RefSeq" id="WP_237053807.1">
    <property type="nucleotide sequence ID" value="NZ_JAKJPO010000003.1"/>
</dbReference>
<accession>A0ABS9HSQ2</accession>
<feature type="domain" description="DUF559" evidence="1">
    <location>
        <begin position="10"/>
        <end position="111"/>
    </location>
</feature>
<dbReference type="CDD" id="cd01038">
    <property type="entry name" value="Endonuclease_DUF559"/>
    <property type="match status" value="1"/>
</dbReference>
<dbReference type="Proteomes" id="UP001430796">
    <property type="component" value="Unassembled WGS sequence"/>
</dbReference>
<name>A0ABS9HSQ2_9GAMM</name>
<dbReference type="InterPro" id="IPR047216">
    <property type="entry name" value="Endonuclease_DUF559_bact"/>
</dbReference>
<reference evidence="2 3" key="2">
    <citation type="submission" date="2022-01" db="EMBL/GenBank/DDBJ databases">
        <title>Lysobacter chinensis sp. nov., a bacterium isolated from cow dung compost.</title>
        <authorList>
            <person name="Liu Y."/>
        </authorList>
    </citation>
    <scope>NUCLEOTIDE SEQUENCE [LARGE SCALE GENOMIC DNA]</scope>
    <source>
        <strain evidence="2 3">TLK-CK17</strain>
    </source>
</reference>
<dbReference type="PANTHER" id="PTHR38590:SF1">
    <property type="entry name" value="BLL0828 PROTEIN"/>
    <property type="match status" value="1"/>
</dbReference>
<evidence type="ECO:0000259" key="1">
    <source>
        <dbReference type="Pfam" id="PF04480"/>
    </source>
</evidence>
<dbReference type="PANTHER" id="PTHR38590">
    <property type="entry name" value="BLL0828 PROTEIN"/>
    <property type="match status" value="1"/>
</dbReference>
<dbReference type="Gene3D" id="3.40.960.10">
    <property type="entry name" value="VSR Endonuclease"/>
    <property type="match status" value="1"/>
</dbReference>
<dbReference type="Pfam" id="PF04480">
    <property type="entry name" value="DUF559"/>
    <property type="match status" value="1"/>
</dbReference>
<keyword evidence="3" id="KW-1185">Reference proteome</keyword>
<sequence>MRKPSLPTRSRDTARKLRATMTDAEQELRRHPRAGQLDGLKFRRQHPVPPCFVDFHCDALKLVAGLDGSQHNPEVGAVRTRHLETQGLAVMRCWNNDVLNQTEAVIEAIFNFAGRRTLTPPPLPEGEGLKSDKP</sequence>